<organism evidence="1 2">
    <name type="scientific">Hexamita inflata</name>
    <dbReference type="NCBI Taxonomy" id="28002"/>
    <lineage>
        <taxon>Eukaryota</taxon>
        <taxon>Metamonada</taxon>
        <taxon>Diplomonadida</taxon>
        <taxon>Hexamitidae</taxon>
        <taxon>Hexamitinae</taxon>
        <taxon>Hexamita</taxon>
    </lineage>
</organism>
<evidence type="ECO:0000313" key="1">
    <source>
        <dbReference type="EMBL" id="CAL6018331.1"/>
    </source>
</evidence>
<keyword evidence="2" id="KW-1185">Reference proteome</keyword>
<comment type="caution">
    <text evidence="1">The sequence shown here is derived from an EMBL/GenBank/DDBJ whole genome shotgun (WGS) entry which is preliminary data.</text>
</comment>
<dbReference type="Proteomes" id="UP001642409">
    <property type="component" value="Unassembled WGS sequence"/>
</dbReference>
<evidence type="ECO:0000313" key="2">
    <source>
        <dbReference type="Proteomes" id="UP001642409"/>
    </source>
</evidence>
<protein>
    <submittedName>
        <fullName evidence="1">Uncharacterized protein</fullName>
    </submittedName>
</protein>
<sequence length="615" mass="72594">MSNKIELADYFLCNPYQIPDNLIFYNENSVIITDFELNIKYQLPLKIHTVKQCISSNFNLADYIPRSYHKFNETLLCNGKLYALICDVLYYIDLNHVYQLQKIPDVQSSGYSRICVYKNQILVSNERQFYLWNDNLKQFCEKQFYFESEEVKPNDVHLYSFGSNATIRIKWKGRNCLLQLNEPCGLLHAGSQDRALYSSAGFQIYKIDERTGHMLVDQTQEVTQITYFLDKPSGQQNSWYNTRLDTEKLEYHKYFYEYKEAILKQIIPNYDQFILNRQKQFDEYQGENQISLLIRDVSSLNEIITIDLNKYSLKNAYQVRDAIILYGLNETIIVDSQGHVLQKLMIKRPEFMESISTNKYAINNNQSWLFNGKVYAYIDSMLIELDKLNVKVIMKVPMSYEKHNKICLFENQILISTEEGCKIYRDQQLHNIQFFYNKEEIQTENSNIYSFGKQVVIICSHNRIFAVQEQTNCKLLYCGSYCQPLAPAGAIWPIQVGADQICIINLFEQNITFSFGQISQQFVFVNGQRFYEESSLYETKKEFNNQQKQISDEYISLHKGECIERTYQDKFNRKLLGDYIDIFGRTNTNIQNFFQCQAINYSLKQYPIDRVEEVD</sequence>
<gene>
    <name evidence="1" type="ORF">HINF_LOCUS26417</name>
</gene>
<dbReference type="EMBL" id="CAXDID020000080">
    <property type="protein sequence ID" value="CAL6018331.1"/>
    <property type="molecule type" value="Genomic_DNA"/>
</dbReference>
<accession>A0ABP1IKT0</accession>
<reference evidence="1 2" key="1">
    <citation type="submission" date="2024-07" db="EMBL/GenBank/DDBJ databases">
        <authorList>
            <person name="Akdeniz Z."/>
        </authorList>
    </citation>
    <scope>NUCLEOTIDE SEQUENCE [LARGE SCALE GENOMIC DNA]</scope>
</reference>
<name>A0ABP1IKT0_9EUKA</name>
<proteinExistence type="predicted"/>